<dbReference type="Proteomes" id="UP000186015">
    <property type="component" value="Unassembled WGS sequence"/>
</dbReference>
<proteinExistence type="predicted"/>
<dbReference type="InterPro" id="IPR007296">
    <property type="entry name" value="DUF403"/>
</dbReference>
<dbReference type="AlphaFoldDB" id="A0A1H7JJ86"/>
<reference evidence="2 3" key="1">
    <citation type="submission" date="2016-10" db="EMBL/GenBank/DDBJ databases">
        <authorList>
            <person name="de Groot N.N."/>
        </authorList>
    </citation>
    <scope>NUCLEOTIDE SEQUENCE [LARGE SCALE GENOMIC DNA]</scope>
    <source>
        <strain evidence="2 3">KH2T6</strain>
    </source>
</reference>
<dbReference type="Pfam" id="PF04168">
    <property type="entry name" value="Alpha-E"/>
    <property type="match status" value="1"/>
</dbReference>
<dbReference type="RefSeq" id="WP_074831932.1">
    <property type="nucleotide sequence ID" value="NZ_FOAT01000005.1"/>
</dbReference>
<evidence type="ECO:0000313" key="3">
    <source>
        <dbReference type="Proteomes" id="UP000186015"/>
    </source>
</evidence>
<evidence type="ECO:0000259" key="1">
    <source>
        <dbReference type="Pfam" id="PF04168"/>
    </source>
</evidence>
<accession>A0A1H7JJ86</accession>
<protein>
    <submittedName>
        <fullName evidence="2">A predicted alpha-helical domain with a conserved ER motif</fullName>
    </submittedName>
</protein>
<evidence type="ECO:0000313" key="2">
    <source>
        <dbReference type="EMBL" id="SEK74631.1"/>
    </source>
</evidence>
<organism evidence="2 3">
    <name type="scientific">Ruminococcus albus</name>
    <dbReference type="NCBI Taxonomy" id="1264"/>
    <lineage>
        <taxon>Bacteria</taxon>
        <taxon>Bacillati</taxon>
        <taxon>Bacillota</taxon>
        <taxon>Clostridia</taxon>
        <taxon>Eubacteriales</taxon>
        <taxon>Oscillospiraceae</taxon>
        <taxon>Ruminococcus</taxon>
    </lineage>
</organism>
<name>A0A1H7JJ86_RUMAL</name>
<dbReference type="EMBL" id="FOAT01000005">
    <property type="protein sequence ID" value="SEK74631.1"/>
    <property type="molecule type" value="Genomic_DNA"/>
</dbReference>
<dbReference type="OrthoDB" id="9803532at2"/>
<sequence>MGTISLEHSDRLYWLGRYTERFFTTLKALEKQLDKMIGTAHSYEDYLDCFGYPDIYIDNRDFIQGFLFDESNPNSAAYCLERAYDNGIVLREEISTDSLSFLQMAKDTLTKAKHSNNVRLALLPLEDIIYGFWGSVNEHIYDDEIRNIIYIGKTVERLDLYMRMKYPFESVKREYVRLLKNLNRVPRHTPYRYNTKYLSGLVEALGSEEDYKQDTVKALESLAHLFEPAEVYV</sequence>
<gene>
    <name evidence="2" type="ORF">SAMN05216469_10586</name>
</gene>
<feature type="domain" description="DUF403" evidence="1">
    <location>
        <begin position="10"/>
        <end position="165"/>
    </location>
</feature>